<dbReference type="Pfam" id="PF03401">
    <property type="entry name" value="TctC"/>
    <property type="match status" value="1"/>
</dbReference>
<dbReference type="Proteomes" id="UP001320715">
    <property type="component" value="Unassembled WGS sequence"/>
</dbReference>
<dbReference type="InterPro" id="IPR005064">
    <property type="entry name" value="BUG"/>
</dbReference>
<dbReference type="InterPro" id="IPR042100">
    <property type="entry name" value="Bug_dom1"/>
</dbReference>
<accession>A0ABT1CY38</accession>
<dbReference type="Gene3D" id="3.40.190.10">
    <property type="entry name" value="Periplasmic binding protein-like II"/>
    <property type="match status" value="1"/>
</dbReference>
<feature type="signal peptide" evidence="2">
    <location>
        <begin position="1"/>
        <end position="21"/>
    </location>
</feature>
<evidence type="ECO:0000256" key="1">
    <source>
        <dbReference type="ARBA" id="ARBA00006987"/>
    </source>
</evidence>
<reference evidence="3 4" key="1">
    <citation type="submission" date="2020-01" db="EMBL/GenBank/DDBJ databases">
        <title>Genomes of bacteria type strains.</title>
        <authorList>
            <person name="Chen J."/>
            <person name="Zhu S."/>
            <person name="Yang J."/>
        </authorList>
    </citation>
    <scope>NUCLEOTIDE SEQUENCE [LARGE SCALE GENOMIC DNA]</scope>
    <source>
        <strain evidence="3 4">DSM 16655</strain>
    </source>
</reference>
<comment type="similarity">
    <text evidence="1">Belongs to the UPF0065 (bug) family.</text>
</comment>
<keyword evidence="2" id="KW-0732">Signal</keyword>
<dbReference type="EMBL" id="JAAAML010000004">
    <property type="protein sequence ID" value="MCO6410843.1"/>
    <property type="molecule type" value="Genomic_DNA"/>
</dbReference>
<dbReference type="RefSeq" id="WP_252917470.1">
    <property type="nucleotide sequence ID" value="NZ_JAAAML010000004.1"/>
</dbReference>
<dbReference type="PANTHER" id="PTHR42928">
    <property type="entry name" value="TRICARBOXYLATE-BINDING PROTEIN"/>
    <property type="match status" value="1"/>
</dbReference>
<comment type="caution">
    <text evidence="3">The sequence shown here is derived from an EMBL/GenBank/DDBJ whole genome shotgun (WGS) entry which is preliminary data.</text>
</comment>
<feature type="chain" id="PRO_5045641657" evidence="2">
    <location>
        <begin position="22"/>
        <end position="320"/>
    </location>
</feature>
<dbReference type="PANTHER" id="PTHR42928:SF5">
    <property type="entry name" value="BLR1237 PROTEIN"/>
    <property type="match status" value="1"/>
</dbReference>
<evidence type="ECO:0000256" key="2">
    <source>
        <dbReference type="SAM" id="SignalP"/>
    </source>
</evidence>
<gene>
    <name evidence="3" type="ORF">GTW23_21880</name>
</gene>
<protein>
    <submittedName>
        <fullName evidence="3">Tripartite tricarboxylate transporter substrate binding protein</fullName>
    </submittedName>
</protein>
<organism evidence="3 4">
    <name type="scientific">Hoeflea alexandrii</name>
    <dbReference type="NCBI Taxonomy" id="288436"/>
    <lineage>
        <taxon>Bacteria</taxon>
        <taxon>Pseudomonadati</taxon>
        <taxon>Pseudomonadota</taxon>
        <taxon>Alphaproteobacteria</taxon>
        <taxon>Hyphomicrobiales</taxon>
        <taxon>Rhizobiaceae</taxon>
        <taxon>Hoeflea</taxon>
    </lineage>
</organism>
<name>A0ABT1CY38_9HYPH</name>
<proteinExistence type="inferred from homology"/>
<dbReference type="Gene3D" id="3.40.190.150">
    <property type="entry name" value="Bordetella uptake gene, domain 1"/>
    <property type="match status" value="1"/>
</dbReference>
<dbReference type="SUPFAM" id="SSF53850">
    <property type="entry name" value="Periplasmic binding protein-like II"/>
    <property type="match status" value="1"/>
</dbReference>
<keyword evidence="4" id="KW-1185">Reference proteome</keyword>
<sequence length="320" mass="33336">MLKKLMLALPVVAMMSGTAFAADTYPERSIRFIIGFGAGGNADTVARLLAEPMSKDLGQPVVVESKPGAGGNVASDFVSKSDPDGYTIQLMVGGHAVSAALYNSQPFDPLADFTFLSTIGQFPFFVAAQAGAYENIEDLIAKAKAAPGTIKIGHSGVGSTQNLTGELLDLETGADFIHVPYKGGAAAATALLGGEVDVVIDTGTIMTPQQDAGKFDILAVSSKERWPDKPDVPTLAETVAPGFDVVSWTGVGMPAGVDSAIADKVRASVHAAIADPDVAARIEKLGAKPSPMSGEEMRTMVEQQIETWKKVVESAGIEKR</sequence>
<evidence type="ECO:0000313" key="3">
    <source>
        <dbReference type="EMBL" id="MCO6410843.1"/>
    </source>
</evidence>
<evidence type="ECO:0000313" key="4">
    <source>
        <dbReference type="Proteomes" id="UP001320715"/>
    </source>
</evidence>
<dbReference type="PIRSF" id="PIRSF017082">
    <property type="entry name" value="YflP"/>
    <property type="match status" value="1"/>
</dbReference>